<evidence type="ECO:0000313" key="1">
    <source>
        <dbReference type="EMBL" id="MBT0994881.1"/>
    </source>
</evidence>
<protein>
    <submittedName>
        <fullName evidence="1">DUF4192 family protein</fullName>
    </submittedName>
</protein>
<name>A0ABS5U0K0_9CELL</name>
<sequence>MTTTTLRVHEPREIISLVPYRLGFRPRDSVVAVSLRAPRGRVGVVMRVDLDAMGDPVLGSQVARAVVGTLGKDRATSSVLVVYTDDDPRGRPGPVERAVHHYREASDALLGPAAVWVVTASGYLSFDCARPCCPPGGRPLRELDSTQVAARMVLAGTAVAESRDALVRFALADPDRRRVVARSRRRWERRGAEALVRGPAAVEEWRAASLAAWRTAVSVAAGTAPTGGHAPWGRVEAGLRDRRVRDAVLATLVPGVGDLPERSLRGRRTPADVDAEMGRVTARIMGSADGRPPVLEATRTHEAALEGVVVHGLRDRQAPALTLLGLLAWWRGDGARASVLLARALGDDPEYRLAALLDAALTAGLAPGWARTEERGTDGAR</sequence>
<dbReference type="InterPro" id="IPR025447">
    <property type="entry name" value="DUF4192"/>
</dbReference>
<dbReference type="EMBL" id="JAHBOH010000001">
    <property type="protein sequence ID" value="MBT0994881.1"/>
    <property type="molecule type" value="Genomic_DNA"/>
</dbReference>
<keyword evidence="2" id="KW-1185">Reference proteome</keyword>
<gene>
    <name evidence="1" type="ORF">KIN34_11370</name>
</gene>
<comment type="caution">
    <text evidence="1">The sequence shown here is derived from an EMBL/GenBank/DDBJ whole genome shotgun (WGS) entry which is preliminary data.</text>
</comment>
<proteinExistence type="predicted"/>
<dbReference type="RefSeq" id="WP_214350522.1">
    <property type="nucleotide sequence ID" value="NZ_JAHBOH010000001.1"/>
</dbReference>
<dbReference type="Pfam" id="PF13830">
    <property type="entry name" value="DUF4192"/>
    <property type="match status" value="1"/>
</dbReference>
<accession>A0ABS5U0K0</accession>
<organism evidence="1 2">
    <name type="scientific">Cellulomonas fulva</name>
    <dbReference type="NCBI Taxonomy" id="2835530"/>
    <lineage>
        <taxon>Bacteria</taxon>
        <taxon>Bacillati</taxon>
        <taxon>Actinomycetota</taxon>
        <taxon>Actinomycetes</taxon>
        <taxon>Micrococcales</taxon>
        <taxon>Cellulomonadaceae</taxon>
        <taxon>Cellulomonas</taxon>
    </lineage>
</organism>
<dbReference type="Proteomes" id="UP000722125">
    <property type="component" value="Unassembled WGS sequence"/>
</dbReference>
<reference evidence="1 2" key="1">
    <citation type="submission" date="2021-05" db="EMBL/GenBank/DDBJ databases">
        <title>Description of Cellulomonas sp. DKR-3 sp. nov.</title>
        <authorList>
            <person name="Dahal R.H."/>
            <person name="Chaudhary D.K."/>
        </authorList>
    </citation>
    <scope>NUCLEOTIDE SEQUENCE [LARGE SCALE GENOMIC DNA]</scope>
    <source>
        <strain evidence="1 2">DKR-3</strain>
    </source>
</reference>
<evidence type="ECO:0000313" key="2">
    <source>
        <dbReference type="Proteomes" id="UP000722125"/>
    </source>
</evidence>